<comment type="caution">
    <text evidence="10">The sequence shown here is derived from an EMBL/GenBank/DDBJ whole genome shotgun (WGS) entry which is preliminary data.</text>
</comment>
<evidence type="ECO:0000256" key="5">
    <source>
        <dbReference type="ARBA" id="ARBA00022989"/>
    </source>
</evidence>
<dbReference type="Pfam" id="PF08478">
    <property type="entry name" value="POTRA_1"/>
    <property type="match status" value="1"/>
</dbReference>
<organism evidence="10 11">
    <name type="scientific">Oceaniferula flava</name>
    <dbReference type="NCBI Taxonomy" id="2800421"/>
    <lineage>
        <taxon>Bacteria</taxon>
        <taxon>Pseudomonadati</taxon>
        <taxon>Verrucomicrobiota</taxon>
        <taxon>Verrucomicrobiia</taxon>
        <taxon>Verrucomicrobiales</taxon>
        <taxon>Verrucomicrobiaceae</taxon>
        <taxon>Oceaniferula</taxon>
    </lineage>
</organism>
<evidence type="ECO:0000256" key="6">
    <source>
        <dbReference type="ARBA" id="ARBA00023136"/>
    </source>
</evidence>
<evidence type="ECO:0000256" key="1">
    <source>
        <dbReference type="ARBA" id="ARBA00004370"/>
    </source>
</evidence>
<keyword evidence="2" id="KW-1003">Cell membrane</keyword>
<evidence type="ECO:0000256" key="4">
    <source>
        <dbReference type="ARBA" id="ARBA00022692"/>
    </source>
</evidence>
<evidence type="ECO:0000256" key="7">
    <source>
        <dbReference type="ARBA" id="ARBA00023306"/>
    </source>
</evidence>
<keyword evidence="11" id="KW-1185">Reference proteome</keyword>
<keyword evidence="3" id="KW-0132">Cell division</keyword>
<evidence type="ECO:0000256" key="3">
    <source>
        <dbReference type="ARBA" id="ARBA00022618"/>
    </source>
</evidence>
<keyword evidence="4 8" id="KW-0812">Transmembrane</keyword>
<dbReference type="PROSITE" id="PS51779">
    <property type="entry name" value="POTRA"/>
    <property type="match status" value="1"/>
</dbReference>
<dbReference type="GO" id="GO:0090529">
    <property type="term" value="P:cell septum assembly"/>
    <property type="evidence" value="ECO:0007669"/>
    <property type="project" value="InterPro"/>
</dbReference>
<evidence type="ECO:0000313" key="10">
    <source>
        <dbReference type="EMBL" id="MBK1854004.1"/>
    </source>
</evidence>
<dbReference type="InterPro" id="IPR034746">
    <property type="entry name" value="POTRA"/>
</dbReference>
<dbReference type="EMBL" id="JAENIG010000002">
    <property type="protein sequence ID" value="MBK1854004.1"/>
    <property type="molecule type" value="Genomic_DNA"/>
</dbReference>
<feature type="transmembrane region" description="Helical" evidence="8">
    <location>
        <begin position="44"/>
        <end position="65"/>
    </location>
</feature>
<comment type="subcellular location">
    <subcellularLocation>
        <location evidence="1">Membrane</location>
    </subcellularLocation>
</comment>
<protein>
    <submittedName>
        <fullName evidence="10">FtsQ-type POTRA domain-containing protein</fullName>
    </submittedName>
</protein>
<feature type="domain" description="POTRA" evidence="9">
    <location>
        <begin position="78"/>
        <end position="146"/>
    </location>
</feature>
<evidence type="ECO:0000256" key="2">
    <source>
        <dbReference type="ARBA" id="ARBA00022475"/>
    </source>
</evidence>
<proteinExistence type="predicted"/>
<gene>
    <name evidence="10" type="ORF">JIN83_03480</name>
</gene>
<dbReference type="GO" id="GO:0016020">
    <property type="term" value="C:membrane"/>
    <property type="evidence" value="ECO:0007669"/>
    <property type="project" value="UniProtKB-SubCell"/>
</dbReference>
<keyword evidence="6 8" id="KW-0472">Membrane</keyword>
<dbReference type="AlphaFoldDB" id="A0AAE2SBQ8"/>
<keyword evidence="7" id="KW-0131">Cell cycle</keyword>
<evidence type="ECO:0000313" key="11">
    <source>
        <dbReference type="Proteomes" id="UP000634206"/>
    </source>
</evidence>
<dbReference type="Gene3D" id="3.10.20.310">
    <property type="entry name" value="membrane protein fhac"/>
    <property type="match status" value="1"/>
</dbReference>
<reference evidence="10" key="1">
    <citation type="submission" date="2021-01" db="EMBL/GenBank/DDBJ databases">
        <title>Modified the classification status of verrucomicrobia.</title>
        <authorList>
            <person name="Feng X."/>
        </authorList>
    </citation>
    <scope>NUCLEOTIDE SEQUENCE</scope>
    <source>
        <strain evidence="10">5K15</strain>
    </source>
</reference>
<dbReference type="Proteomes" id="UP000634206">
    <property type="component" value="Unassembled WGS sequence"/>
</dbReference>
<evidence type="ECO:0000256" key="8">
    <source>
        <dbReference type="SAM" id="Phobius"/>
    </source>
</evidence>
<name>A0AAE2SBQ8_9BACT</name>
<dbReference type="InterPro" id="IPR026579">
    <property type="entry name" value="FtsQ"/>
</dbReference>
<sequence>MSLFKPRKKTTRSPRVARRNGDLQQLHIKVSSPRIVMIQVMRGLGASAKVIMILAMLGLVVWGGWRGVQHLFLGNEKYKLQEIDLQTNGHFNVQRLMSITSIDPESSIFAIDTAEISERLRELPEVIDCEVAYRLPGTLKVDITERVPAVWIECEELGLPGRQNGGVLADKDGITFPCEGYLWESSRDLPVIVVAHAAENAFVHGRKMNHPEVMRALRLIQEFDSAKVRAQWQAERVVLVNDYSMEAVCNDGTRAIFGMYDHSRQIADFITICEHSLKTQRSIQHVNLIPQKNIPVKFAGDPVLIKPRRKPVTVSPDVQEIESILDRD</sequence>
<keyword evidence="5 8" id="KW-1133">Transmembrane helix</keyword>
<dbReference type="InterPro" id="IPR013685">
    <property type="entry name" value="POTRA_FtsQ_type"/>
</dbReference>
<dbReference type="PANTHER" id="PTHR35851">
    <property type="entry name" value="CELL DIVISION PROTEIN FTSQ"/>
    <property type="match status" value="1"/>
</dbReference>
<dbReference type="PANTHER" id="PTHR35851:SF1">
    <property type="entry name" value="CELL DIVISION PROTEIN FTSQ"/>
    <property type="match status" value="1"/>
</dbReference>
<evidence type="ECO:0000259" key="9">
    <source>
        <dbReference type="PROSITE" id="PS51779"/>
    </source>
</evidence>
<dbReference type="RefSeq" id="WP_309488612.1">
    <property type="nucleotide sequence ID" value="NZ_JAENIG010000002.1"/>
</dbReference>
<accession>A0AAE2SBQ8</accession>